<dbReference type="Gene3D" id="3.30.365.10">
    <property type="entry name" value="Aldehyde oxidase/xanthine dehydrogenase, molybdopterin binding domain"/>
    <property type="match status" value="4"/>
</dbReference>
<accession>A0AAW9RL10</accession>
<dbReference type="Pfam" id="PF20256">
    <property type="entry name" value="MoCoBD_2"/>
    <property type="match status" value="1"/>
</dbReference>
<dbReference type="InterPro" id="IPR046867">
    <property type="entry name" value="AldOxase/xan_DH_MoCoBD2"/>
</dbReference>
<keyword evidence="5" id="KW-1185">Reference proteome</keyword>
<dbReference type="Proteomes" id="UP001378188">
    <property type="component" value="Unassembled WGS sequence"/>
</dbReference>
<dbReference type="SUPFAM" id="SSF54665">
    <property type="entry name" value="CO dehydrogenase molybdoprotein N-domain-like"/>
    <property type="match status" value="1"/>
</dbReference>
<organism evidence="4 5">
    <name type="scientific">Microbaculum marinum</name>
    <dbReference type="NCBI Taxonomy" id="1764581"/>
    <lineage>
        <taxon>Bacteria</taxon>
        <taxon>Pseudomonadati</taxon>
        <taxon>Pseudomonadota</taxon>
        <taxon>Alphaproteobacteria</taxon>
        <taxon>Hyphomicrobiales</taxon>
        <taxon>Tepidamorphaceae</taxon>
        <taxon>Microbaculum</taxon>
    </lineage>
</organism>
<dbReference type="Gene3D" id="3.90.1170.50">
    <property type="entry name" value="Aldehyde oxidase/xanthine dehydrogenase, a/b hammerhead"/>
    <property type="match status" value="1"/>
</dbReference>
<dbReference type="RefSeq" id="WP_340331962.1">
    <property type="nucleotide sequence ID" value="NZ_JAZHOF010000011.1"/>
</dbReference>
<sequence length="777" mass="83752">MGAKYFGARVERREDEPLLRGKGQFTDDIVLSDALVAVIVRSPWAHARIDSVDVSEAAGMPGVHSIWTMADLPDCLRGRQTPIQVPNAAIRQPHNFPVLADGEATFVGEPVAVVLADSRELGEDAAQMVFVDGVPLPVAADVGTAAEPGAPLMHSSLKDNIAADLVLQFGEDENPFEAAEVVIEETFRQHRGCCQAMECRAVQAQYDALTDQLTVWSAAQAPHMVKNIIVEMLGHDDGKVRVIAPDVGGGFGPKGMVYPEEVLCAALARETGRPVKWTEDRREHFLSTTQERDQIWTMRVAADRDGRLIAVEGDLVHDSGCAAPWGIILPYIAATTVPGPYVIPNYRMRMRSVFTNKPPTTPLRGAGRPQAVFAMERMMDRLADRLGLDPAEVRRRNMIRPDQMPYRMGLIYRDGSPLTYDSGDYPECQRLALAKADWEGFKQRQSAALAEGRYIGIGVANYVEGTGLGPYEGSKARVAADGRIEIASGAAPQGQGQKTILAQIAADAFGVPMEDVDVRVADTGIVPIGIGTFASRVTVNAGSSTHNASKSLRAKVIKFAALRLEVPEADIEIDSRVVRARGTNRSVTLGELRQFANGMPGFTLPEGLEPGLETADWFSPRQATYCNGTHVAEVEVDADTGAVEIRRYVVAHDSGRLVNPMAVDGQIQGGVAHGIGNALFEHMHYDDEAQPVTTTLADYLLPMAPDVPDVEIVHMETPTPLNPLGVKGAGEGGTIPAAACIVAAVEDALRPFGARFSECPLSPQRIVEVICQSKKVA</sequence>
<dbReference type="SUPFAM" id="SSF56003">
    <property type="entry name" value="Molybdenum cofactor-binding domain"/>
    <property type="match status" value="1"/>
</dbReference>
<dbReference type="Pfam" id="PF01315">
    <property type="entry name" value="Ald_Xan_dh_C"/>
    <property type="match status" value="1"/>
</dbReference>
<comment type="caution">
    <text evidence="4">The sequence shown here is derived from an EMBL/GenBank/DDBJ whole genome shotgun (WGS) entry which is preliminary data.</text>
</comment>
<dbReference type="InterPro" id="IPR008274">
    <property type="entry name" value="AldOxase/xan_DH_MoCoBD1"/>
</dbReference>
<dbReference type="PANTHER" id="PTHR11908">
    <property type="entry name" value="XANTHINE DEHYDROGENASE"/>
    <property type="match status" value="1"/>
</dbReference>
<dbReference type="InterPro" id="IPR016208">
    <property type="entry name" value="Ald_Oxase/xanthine_DH-like"/>
</dbReference>
<dbReference type="EMBL" id="JAZHOF010000011">
    <property type="protein sequence ID" value="MEJ8574259.1"/>
    <property type="molecule type" value="Genomic_DNA"/>
</dbReference>
<keyword evidence="1" id="KW-0500">Molybdenum</keyword>
<evidence type="ECO:0000313" key="4">
    <source>
        <dbReference type="EMBL" id="MEJ8574259.1"/>
    </source>
</evidence>
<dbReference type="SMART" id="SM01008">
    <property type="entry name" value="Ald_Xan_dh_C"/>
    <property type="match status" value="1"/>
</dbReference>
<gene>
    <name evidence="4" type="ORF">V3328_22435</name>
</gene>
<dbReference type="InterPro" id="IPR037165">
    <property type="entry name" value="AldOxase/xan_DH_Mopterin-bd_sf"/>
</dbReference>
<dbReference type="Pfam" id="PF02738">
    <property type="entry name" value="MoCoBD_1"/>
    <property type="match status" value="1"/>
</dbReference>
<keyword evidence="2" id="KW-0560">Oxidoreductase</keyword>
<dbReference type="GO" id="GO:0016491">
    <property type="term" value="F:oxidoreductase activity"/>
    <property type="evidence" value="ECO:0007669"/>
    <property type="project" value="UniProtKB-KW"/>
</dbReference>
<evidence type="ECO:0000313" key="5">
    <source>
        <dbReference type="Proteomes" id="UP001378188"/>
    </source>
</evidence>
<evidence type="ECO:0000256" key="1">
    <source>
        <dbReference type="ARBA" id="ARBA00022505"/>
    </source>
</evidence>
<dbReference type="PANTHER" id="PTHR11908:SF132">
    <property type="entry name" value="ALDEHYDE OXIDASE 1-RELATED"/>
    <property type="match status" value="1"/>
</dbReference>
<evidence type="ECO:0000256" key="2">
    <source>
        <dbReference type="ARBA" id="ARBA00023002"/>
    </source>
</evidence>
<feature type="domain" description="Aldehyde oxidase/xanthine dehydrogenase a/b hammerhead" evidence="3">
    <location>
        <begin position="20"/>
        <end position="137"/>
    </location>
</feature>
<dbReference type="AlphaFoldDB" id="A0AAW9RL10"/>
<evidence type="ECO:0000259" key="3">
    <source>
        <dbReference type="SMART" id="SM01008"/>
    </source>
</evidence>
<reference evidence="4 5" key="1">
    <citation type="submission" date="2024-02" db="EMBL/GenBank/DDBJ databases">
        <title>Genome analysis and characterization of Microbaculum marinisediminis sp. nov., isolated from marine sediment.</title>
        <authorList>
            <person name="Du Z.-J."/>
            <person name="Ye Y.-Q."/>
            <person name="Zhang Z.-R."/>
            <person name="Yuan S.-M."/>
            <person name="Zhang X.-Y."/>
        </authorList>
    </citation>
    <scope>NUCLEOTIDE SEQUENCE [LARGE SCALE GENOMIC DNA]</scope>
    <source>
        <strain evidence="4 5">SDUM1044001</strain>
    </source>
</reference>
<dbReference type="InterPro" id="IPR036856">
    <property type="entry name" value="Ald_Oxase/Xan_DH_a/b_sf"/>
</dbReference>
<name>A0AAW9RL10_9HYPH</name>
<proteinExistence type="predicted"/>
<protein>
    <submittedName>
        <fullName evidence="4">Xanthine dehydrogenase family protein molybdopterin-binding subunit</fullName>
    </submittedName>
</protein>
<dbReference type="InterPro" id="IPR000674">
    <property type="entry name" value="Ald_Oxase/Xan_DH_a/b"/>
</dbReference>
<dbReference type="GO" id="GO:0005506">
    <property type="term" value="F:iron ion binding"/>
    <property type="evidence" value="ECO:0007669"/>
    <property type="project" value="InterPro"/>
</dbReference>